<dbReference type="AlphaFoldDB" id="A0A4R5KWB2"/>
<keyword evidence="3" id="KW-0201">Cytochrome c-type biogenesis</keyword>
<dbReference type="EMBL" id="SMRT01000002">
    <property type="protein sequence ID" value="TDF99307.1"/>
    <property type="molecule type" value="Genomic_DNA"/>
</dbReference>
<protein>
    <submittedName>
        <fullName evidence="8">Cytochrome c biogenesis protein ResB</fullName>
    </submittedName>
</protein>
<feature type="domain" description="ResB-like" evidence="7">
    <location>
        <begin position="446"/>
        <end position="543"/>
    </location>
</feature>
<evidence type="ECO:0000256" key="4">
    <source>
        <dbReference type="ARBA" id="ARBA00022989"/>
    </source>
</evidence>
<name>A0A4R5KWB2_9BACL</name>
<keyword evidence="2 6" id="KW-0812">Transmembrane</keyword>
<proteinExistence type="predicted"/>
<dbReference type="Pfam" id="PF05140">
    <property type="entry name" value="ResB"/>
    <property type="match status" value="2"/>
</dbReference>
<dbReference type="RefSeq" id="WP_133225845.1">
    <property type="nucleotide sequence ID" value="NZ_SMRT01000002.1"/>
</dbReference>
<gene>
    <name evidence="8" type="ORF">E1757_05450</name>
</gene>
<dbReference type="PANTHER" id="PTHR31566:SF0">
    <property type="entry name" value="CYTOCHROME C BIOGENESIS PROTEIN CCS1, CHLOROPLASTIC"/>
    <property type="match status" value="1"/>
</dbReference>
<keyword evidence="4 6" id="KW-1133">Transmembrane helix</keyword>
<feature type="transmembrane region" description="Helical" evidence="6">
    <location>
        <begin position="230"/>
        <end position="248"/>
    </location>
</feature>
<evidence type="ECO:0000259" key="7">
    <source>
        <dbReference type="Pfam" id="PF05140"/>
    </source>
</evidence>
<keyword evidence="5 6" id="KW-0472">Membrane</keyword>
<accession>A0A4R5KWB2</accession>
<organism evidence="8 9">
    <name type="scientific">Paenibacillus piri</name>
    <dbReference type="NCBI Taxonomy" id="2547395"/>
    <lineage>
        <taxon>Bacteria</taxon>
        <taxon>Bacillati</taxon>
        <taxon>Bacillota</taxon>
        <taxon>Bacilli</taxon>
        <taxon>Bacillales</taxon>
        <taxon>Paenibacillaceae</taxon>
        <taxon>Paenibacillus</taxon>
    </lineage>
</organism>
<evidence type="ECO:0000256" key="1">
    <source>
        <dbReference type="ARBA" id="ARBA00004141"/>
    </source>
</evidence>
<reference evidence="8 9" key="1">
    <citation type="submission" date="2019-03" db="EMBL/GenBank/DDBJ databases">
        <title>This is whole genome sequence of Paenibacillus sp MS74 strain.</title>
        <authorList>
            <person name="Trinh H.N."/>
        </authorList>
    </citation>
    <scope>NUCLEOTIDE SEQUENCE [LARGE SCALE GENOMIC DNA]</scope>
    <source>
        <strain evidence="8 9">MS74</strain>
    </source>
</reference>
<evidence type="ECO:0000256" key="2">
    <source>
        <dbReference type="ARBA" id="ARBA00022692"/>
    </source>
</evidence>
<dbReference type="PANTHER" id="PTHR31566">
    <property type="entry name" value="CYTOCHROME C BIOGENESIS PROTEIN CCS1, CHLOROPLASTIC"/>
    <property type="match status" value="1"/>
</dbReference>
<evidence type="ECO:0000313" key="8">
    <source>
        <dbReference type="EMBL" id="TDF99307.1"/>
    </source>
</evidence>
<dbReference type="InterPro" id="IPR007816">
    <property type="entry name" value="ResB-like_domain"/>
</dbReference>
<feature type="domain" description="ResB-like" evidence="7">
    <location>
        <begin position="65"/>
        <end position="432"/>
    </location>
</feature>
<dbReference type="InterPro" id="IPR023494">
    <property type="entry name" value="Cyt_c_bgen_Ccs1/CcsB/ResB"/>
</dbReference>
<comment type="subcellular location">
    <subcellularLocation>
        <location evidence="1">Membrane</location>
        <topology evidence="1">Multi-pass membrane protein</topology>
    </subcellularLocation>
</comment>
<dbReference type="GO" id="GO:0016020">
    <property type="term" value="C:membrane"/>
    <property type="evidence" value="ECO:0007669"/>
    <property type="project" value="UniProtKB-SubCell"/>
</dbReference>
<evidence type="ECO:0000313" key="9">
    <source>
        <dbReference type="Proteomes" id="UP000295636"/>
    </source>
</evidence>
<feature type="transmembrane region" description="Helical" evidence="6">
    <location>
        <begin position="494"/>
        <end position="512"/>
    </location>
</feature>
<evidence type="ECO:0000256" key="6">
    <source>
        <dbReference type="SAM" id="Phobius"/>
    </source>
</evidence>
<comment type="caution">
    <text evidence="8">The sequence shown here is derived from an EMBL/GenBank/DDBJ whole genome shotgun (WGS) entry which is preliminary data.</text>
</comment>
<evidence type="ECO:0000256" key="3">
    <source>
        <dbReference type="ARBA" id="ARBA00022748"/>
    </source>
</evidence>
<feature type="transmembrane region" description="Helical" evidence="6">
    <location>
        <begin position="123"/>
        <end position="145"/>
    </location>
</feature>
<dbReference type="Proteomes" id="UP000295636">
    <property type="component" value="Unassembled WGS sequence"/>
</dbReference>
<feature type="transmembrane region" description="Helical" evidence="6">
    <location>
        <begin position="67"/>
        <end position="85"/>
    </location>
</feature>
<keyword evidence="9" id="KW-1185">Reference proteome</keyword>
<dbReference type="GO" id="GO:0017004">
    <property type="term" value="P:cytochrome complex assembly"/>
    <property type="evidence" value="ECO:0007669"/>
    <property type="project" value="UniProtKB-KW"/>
</dbReference>
<dbReference type="OrthoDB" id="9770923at2"/>
<sequence>MIQNTKCECGHQNHVGTVLCESCGKPLFEDEGDTPLEMRYDGVARRSQKENPSLLDQVWNFFSSVKIAIYMIIVTLLGAALGTIYPQENTFLNFDPSTYYKETYGTLGEIYYRLGLSHTFESWWFITLLFMIGTSLVVCSLDRVLPLYRALSKQQIRKHLSFILRQKVSYNGRIGGVGETAADRPEKSGQEERAWVEQAAGLLKKQRYRVHTDGTALLAEKYRFSRWGPYINHIGLIIFLMAVLMRSIPGWHMDQHIAFPEGQTVKIPDTPYYLKNEKFTIEYYSEQEMSKDFREKQQAVPKIYETRAVLYRCTADCSETGKEPKLEEVHRQNIIVNEPLEYKGFMAYQFDFKESPMLISVKPTLKNKKTGEAYGTIDLSMSRPQDSYEAGPYTLKLKAYFPDFGLDDKGTPMTNSNEPKMPAFIFSVTGPDLKPQGEPFLYFPRQIDKESFQQDKINGALADKLDLSVNSMADVQFSEYISYLNIRIDRAMPYVWIGSAISMIGLIMGFYWHHRRIWLRIDNGKLALGAHTNKNWYGIRQEVAQFLLKSGIPVDSKSLEAGEVK</sequence>
<evidence type="ECO:0000256" key="5">
    <source>
        <dbReference type="ARBA" id="ARBA00023136"/>
    </source>
</evidence>